<dbReference type="SUPFAM" id="SSF160059">
    <property type="entry name" value="PriA/YqbF domain"/>
    <property type="match status" value="1"/>
</dbReference>
<dbReference type="Pfam" id="PF25005">
    <property type="entry name" value="PSF2_N"/>
    <property type="match status" value="1"/>
</dbReference>
<name>A0A9N8LYT3_9BASI</name>
<dbReference type="PANTHER" id="PTHR12772:SF0">
    <property type="entry name" value="DNA REPLICATION COMPLEX GINS PROTEIN PSF2"/>
    <property type="match status" value="1"/>
</dbReference>
<dbReference type="AlphaFoldDB" id="A0A9N8LYT3"/>
<comment type="subcellular location">
    <subcellularLocation>
        <location evidence="1">Nucleus</location>
    </subcellularLocation>
</comment>
<protein>
    <recommendedName>
        <fullName evidence="4">DNA replication complex GINS protein PSF2</fullName>
    </recommendedName>
    <alternativeName>
        <fullName evidence="3">DNA replication complex GINS protein psf2</fullName>
    </alternativeName>
</protein>
<dbReference type="PANTHER" id="PTHR12772">
    <property type="entry name" value="DNA REPLICATION COMPLEX GINS PROTEIN PSF2"/>
    <property type="match status" value="1"/>
</dbReference>
<dbReference type="GO" id="GO:0000727">
    <property type="term" value="P:double-strand break repair via break-induced replication"/>
    <property type="evidence" value="ECO:0007669"/>
    <property type="project" value="TreeGrafter"/>
</dbReference>
<comment type="caution">
    <text evidence="9">The sequence shown here is derived from an EMBL/GenBank/DDBJ whole genome shotgun (WGS) entry which is preliminary data.</text>
</comment>
<sequence length="79" mass="8791">MALPRSLDAGFLPSEVEYIASIETEVKIVPLLSFDRVRLLGGIYGPFRPPAQAKVPLWLAAYLKRRNKCAIVPPAWLTV</sequence>
<evidence type="ECO:0000256" key="4">
    <source>
        <dbReference type="ARBA" id="ARBA00015139"/>
    </source>
</evidence>
<dbReference type="Proteomes" id="UP000836404">
    <property type="component" value="Unassembled WGS sequence"/>
</dbReference>
<evidence type="ECO:0000259" key="8">
    <source>
        <dbReference type="Pfam" id="PF25005"/>
    </source>
</evidence>
<dbReference type="Gene3D" id="3.40.5.50">
    <property type="match status" value="1"/>
</dbReference>
<evidence type="ECO:0000256" key="1">
    <source>
        <dbReference type="ARBA" id="ARBA00004123"/>
    </source>
</evidence>
<organism evidence="9 10">
    <name type="scientific">Tilletia laevis</name>
    <dbReference type="NCBI Taxonomy" id="157183"/>
    <lineage>
        <taxon>Eukaryota</taxon>
        <taxon>Fungi</taxon>
        <taxon>Dikarya</taxon>
        <taxon>Basidiomycota</taxon>
        <taxon>Ustilaginomycotina</taxon>
        <taxon>Exobasidiomycetes</taxon>
        <taxon>Tilletiales</taxon>
        <taxon>Tilletiaceae</taxon>
        <taxon>Tilletia</taxon>
    </lineage>
</organism>
<keyword evidence="6" id="KW-0159">Chromosome partition</keyword>
<accession>A0A9N8LYT3</accession>
<evidence type="ECO:0000256" key="6">
    <source>
        <dbReference type="ARBA" id="ARBA00022829"/>
    </source>
</evidence>
<dbReference type="InterPro" id="IPR007257">
    <property type="entry name" value="GINS_Psf2"/>
</dbReference>
<evidence type="ECO:0000313" key="9">
    <source>
        <dbReference type="EMBL" id="CAD6949925.1"/>
    </source>
</evidence>
<feature type="non-terminal residue" evidence="9">
    <location>
        <position position="1"/>
    </location>
</feature>
<dbReference type="EMBL" id="CAJHJF010005420">
    <property type="protein sequence ID" value="CAD6949925.1"/>
    <property type="molecule type" value="Genomic_DNA"/>
</dbReference>
<keyword evidence="7" id="KW-0539">Nucleus</keyword>
<dbReference type="CDD" id="cd21694">
    <property type="entry name" value="GINS_B_Psf2"/>
    <property type="match status" value="1"/>
</dbReference>
<keyword evidence="5" id="KW-0235">DNA replication</keyword>
<dbReference type="GO" id="GO:0000811">
    <property type="term" value="C:GINS complex"/>
    <property type="evidence" value="ECO:0007669"/>
    <property type="project" value="TreeGrafter"/>
</dbReference>
<evidence type="ECO:0000256" key="2">
    <source>
        <dbReference type="ARBA" id="ARBA00010565"/>
    </source>
</evidence>
<gene>
    <name evidence="9" type="ORF">JKILLFL_G9698</name>
</gene>
<keyword evidence="10" id="KW-1185">Reference proteome</keyword>
<evidence type="ECO:0000256" key="3">
    <source>
        <dbReference type="ARBA" id="ARBA00013969"/>
    </source>
</evidence>
<evidence type="ECO:0000313" key="10">
    <source>
        <dbReference type="Proteomes" id="UP000836404"/>
    </source>
</evidence>
<evidence type="ECO:0000256" key="7">
    <source>
        <dbReference type="ARBA" id="ARBA00023242"/>
    </source>
</evidence>
<evidence type="ECO:0000256" key="5">
    <source>
        <dbReference type="ARBA" id="ARBA00022705"/>
    </source>
</evidence>
<reference evidence="9 10" key="1">
    <citation type="submission" date="2020-10" db="EMBL/GenBank/DDBJ databases">
        <authorList>
            <person name="Sedaghatjoo S."/>
        </authorList>
    </citation>
    <scope>NUCLEOTIDE SEQUENCE [LARGE SCALE GENOMIC DNA]</scope>
    <source>
        <strain evidence="9 10">LLFL</strain>
    </source>
</reference>
<comment type="similarity">
    <text evidence="2">Belongs to the GINS2/PSF2 family.</text>
</comment>
<feature type="domain" description="DNA replication complex GINS protein PSF2 N-terminal" evidence="8">
    <location>
        <begin position="13"/>
        <end position="72"/>
    </location>
</feature>
<dbReference type="FunFam" id="3.40.5.50:FF:000001">
    <property type="entry name" value="DNA replication complex GINS protein PSF2"/>
    <property type="match status" value="1"/>
</dbReference>
<dbReference type="GO" id="GO:0007059">
    <property type="term" value="P:chromosome segregation"/>
    <property type="evidence" value="ECO:0007669"/>
    <property type="project" value="UniProtKB-KW"/>
</dbReference>
<proteinExistence type="inferred from homology"/>
<dbReference type="InterPro" id="IPR056784">
    <property type="entry name" value="PSF2_N"/>
</dbReference>
<dbReference type="GO" id="GO:0006260">
    <property type="term" value="P:DNA replication"/>
    <property type="evidence" value="ECO:0007669"/>
    <property type="project" value="UniProtKB-KW"/>
</dbReference>